<evidence type="ECO:0000313" key="1">
    <source>
        <dbReference type="EMBL" id="KAG8037652.1"/>
    </source>
</evidence>
<accession>A0A8J5URE3</accession>
<sequence length="69" mass="8155">MPRINRTLTTVRLSTQNRQLRRPVVIMLKHRPKFRLTKSRVIADLRVTTAKVRDVFAKGTRMESLLLLR</sequence>
<reference evidence="1" key="2">
    <citation type="submission" date="2021-04" db="EMBL/GenBank/DDBJ databases">
        <title>Genome-wide patterns of bracovirus chromosomal integration into multiple host tissues during parasitism.</title>
        <authorList>
            <person name="Chebbi M.A.C."/>
        </authorList>
    </citation>
    <scope>NUCLEOTIDE SEQUENCE</scope>
    <source>
        <tissue evidence="1">Whole body</tissue>
    </source>
</reference>
<evidence type="ECO:0000313" key="2">
    <source>
        <dbReference type="Proteomes" id="UP000729913"/>
    </source>
</evidence>
<dbReference type="AlphaFoldDB" id="A0A8J5URE3"/>
<keyword evidence="2" id="KW-1185">Reference proteome</keyword>
<gene>
    <name evidence="1" type="ORF">G9C98_005863</name>
</gene>
<protein>
    <submittedName>
        <fullName evidence="1">Uncharacterized protein</fullName>
    </submittedName>
</protein>
<dbReference type="Proteomes" id="UP000729913">
    <property type="component" value="Unassembled WGS sequence"/>
</dbReference>
<dbReference type="EMBL" id="JAAOIC020000047">
    <property type="protein sequence ID" value="KAG8037652.1"/>
    <property type="molecule type" value="Genomic_DNA"/>
</dbReference>
<name>A0A8J5URE3_9HYME</name>
<reference evidence="1" key="1">
    <citation type="submission" date="2020-03" db="EMBL/GenBank/DDBJ databases">
        <authorList>
            <person name="Chebbi M.A."/>
            <person name="Drezen J.M."/>
        </authorList>
    </citation>
    <scope>NUCLEOTIDE SEQUENCE</scope>
    <source>
        <tissue evidence="1">Whole body</tissue>
    </source>
</reference>
<comment type="caution">
    <text evidence="1">The sequence shown here is derived from an EMBL/GenBank/DDBJ whole genome shotgun (WGS) entry which is preliminary data.</text>
</comment>
<proteinExistence type="predicted"/>
<organism evidence="1 2">
    <name type="scientific">Cotesia typhae</name>
    <dbReference type="NCBI Taxonomy" id="2053667"/>
    <lineage>
        <taxon>Eukaryota</taxon>
        <taxon>Metazoa</taxon>
        <taxon>Ecdysozoa</taxon>
        <taxon>Arthropoda</taxon>
        <taxon>Hexapoda</taxon>
        <taxon>Insecta</taxon>
        <taxon>Pterygota</taxon>
        <taxon>Neoptera</taxon>
        <taxon>Endopterygota</taxon>
        <taxon>Hymenoptera</taxon>
        <taxon>Apocrita</taxon>
        <taxon>Ichneumonoidea</taxon>
        <taxon>Braconidae</taxon>
        <taxon>Microgastrinae</taxon>
        <taxon>Cotesia</taxon>
    </lineage>
</organism>